<dbReference type="OrthoDB" id="2505776at2759"/>
<organism evidence="1 2">
    <name type="scientific">Puccinia sorghi</name>
    <dbReference type="NCBI Taxonomy" id="27349"/>
    <lineage>
        <taxon>Eukaryota</taxon>
        <taxon>Fungi</taxon>
        <taxon>Dikarya</taxon>
        <taxon>Basidiomycota</taxon>
        <taxon>Pucciniomycotina</taxon>
        <taxon>Pucciniomycetes</taxon>
        <taxon>Pucciniales</taxon>
        <taxon>Pucciniaceae</taxon>
        <taxon>Puccinia</taxon>
    </lineage>
</organism>
<dbReference type="Proteomes" id="UP000037035">
    <property type="component" value="Unassembled WGS sequence"/>
</dbReference>
<proteinExistence type="predicted"/>
<gene>
    <name evidence="1" type="ORF">VP01_881g8</name>
</gene>
<dbReference type="AlphaFoldDB" id="A0A0L6UAH5"/>
<name>A0A0L6UAH5_9BASI</name>
<dbReference type="EMBL" id="LAVV01014404">
    <property type="protein sequence ID" value="KNZ44790.1"/>
    <property type="molecule type" value="Genomic_DNA"/>
</dbReference>
<dbReference type="VEuPathDB" id="FungiDB:VP01_881g8"/>
<accession>A0A0L6UAH5</accession>
<evidence type="ECO:0000313" key="2">
    <source>
        <dbReference type="Proteomes" id="UP000037035"/>
    </source>
</evidence>
<evidence type="ECO:0000313" key="1">
    <source>
        <dbReference type="EMBL" id="KNZ44790.1"/>
    </source>
</evidence>
<comment type="caution">
    <text evidence="1">The sequence shown here is derived from an EMBL/GenBank/DDBJ whole genome shotgun (WGS) entry which is preliminary data.</text>
</comment>
<sequence>MQKAFSAQFDPPTTSISPLAVLNSTSRIKSPNKTPLKANVQVDEEAPSKDPIQLRFVLCFIVWLHLFCGVIHAKCRTAVTYILYIIKRCCELAPDIDFESCVPVEIQTITKHLHLDPRINEYVCCRRCYLLYDIEAAPPECGYQQTTNSDNCGEDLFVPSTIYHLDKVQRASVQRILKTPAPKPHLTNLANIFFTQPFTTREGFMHCL</sequence>
<keyword evidence="2" id="KW-1185">Reference proteome</keyword>
<protein>
    <submittedName>
        <fullName evidence="1">Uncharacterized protein</fullName>
    </submittedName>
</protein>
<reference evidence="1 2" key="1">
    <citation type="submission" date="2015-08" db="EMBL/GenBank/DDBJ databases">
        <title>Next Generation Sequencing and Analysis of the Genome of Puccinia sorghi L Schw, the Causal Agent of Maize Common Rust.</title>
        <authorList>
            <person name="Rochi L."/>
            <person name="Burguener G."/>
            <person name="Darino M."/>
            <person name="Turjanski A."/>
            <person name="Kreff E."/>
            <person name="Dieguez M.J."/>
            <person name="Sacco F."/>
        </authorList>
    </citation>
    <scope>NUCLEOTIDE SEQUENCE [LARGE SCALE GENOMIC DNA]</scope>
    <source>
        <strain evidence="1 2">RO10H11247</strain>
    </source>
</reference>